<dbReference type="EMBL" id="LT629791">
    <property type="protein sequence ID" value="SDU82521.1"/>
    <property type="molecule type" value="Genomic_DNA"/>
</dbReference>
<name>A0A1H2LPJ7_9ACTN</name>
<dbReference type="OrthoDB" id="5192716at2"/>
<evidence type="ECO:0000313" key="1">
    <source>
        <dbReference type="EMBL" id="SDU82521.1"/>
    </source>
</evidence>
<dbReference type="RefSeq" id="WP_046768693.1">
    <property type="nucleotide sequence ID" value="NZ_KQ061227.1"/>
</dbReference>
<accession>A0A1H2LPJ7</accession>
<gene>
    <name evidence="1" type="ORF">SAMN04488563_6434</name>
</gene>
<evidence type="ECO:0000313" key="2">
    <source>
        <dbReference type="Proteomes" id="UP000182977"/>
    </source>
</evidence>
<dbReference type="STRING" id="419479.SAMN04488563_6434"/>
<organism evidence="1 2">
    <name type="scientific">Jiangella alkaliphila</name>
    <dbReference type="NCBI Taxonomy" id="419479"/>
    <lineage>
        <taxon>Bacteria</taxon>
        <taxon>Bacillati</taxon>
        <taxon>Actinomycetota</taxon>
        <taxon>Actinomycetes</taxon>
        <taxon>Jiangellales</taxon>
        <taxon>Jiangellaceae</taxon>
        <taxon>Jiangella</taxon>
    </lineage>
</organism>
<dbReference type="Proteomes" id="UP000182977">
    <property type="component" value="Chromosome I"/>
</dbReference>
<protein>
    <submittedName>
        <fullName evidence="1">Uncharacterized protein</fullName>
    </submittedName>
</protein>
<dbReference type="AlphaFoldDB" id="A0A1H2LPJ7"/>
<sequence length="101" mass="10716">MPTEREAYLSMSLTLELSASWSSEHGIVVMRGDHGPYPALSMHLTAEQGADLAASLIRPVLASDPEGLSRRLVDAAGEALAHHWRDAIPTTTDPVPVGAST</sequence>
<reference evidence="2" key="1">
    <citation type="submission" date="2016-10" db="EMBL/GenBank/DDBJ databases">
        <authorList>
            <person name="Varghese N."/>
            <person name="Submissions S."/>
        </authorList>
    </citation>
    <scope>NUCLEOTIDE SEQUENCE [LARGE SCALE GENOMIC DNA]</scope>
    <source>
        <strain evidence="2">DSM 45079</strain>
    </source>
</reference>
<keyword evidence="2" id="KW-1185">Reference proteome</keyword>
<proteinExistence type="predicted"/>